<dbReference type="Proteomes" id="UP000193558">
    <property type="component" value="Unassembled WGS sequence"/>
</dbReference>
<dbReference type="EMBL" id="MLFR01000002">
    <property type="protein sequence ID" value="ORM71255.1"/>
    <property type="molecule type" value="Genomic_DNA"/>
</dbReference>
<dbReference type="RefSeq" id="WP_084932689.1">
    <property type="nucleotide sequence ID" value="NZ_MLFR01000002.1"/>
</dbReference>
<reference evidence="1 2" key="1">
    <citation type="journal article" date="2017" name="Antonie Van Leeuwenhoek">
        <title>Phylogenomic resolution of the bacterial genus Pantoea and its relationship with Erwinia and Tatumella.</title>
        <authorList>
            <person name="Palmer M."/>
            <person name="Steenkamp E.T."/>
            <person name="Coetzee M.P."/>
            <person name="Chan W.Y."/>
            <person name="van Zyl E."/>
            <person name="De Maayer P."/>
            <person name="Coutinho T.A."/>
            <person name="Blom J."/>
            <person name="Smits T.H."/>
            <person name="Duffy B."/>
            <person name="Venter S.N."/>
        </authorList>
    </citation>
    <scope>NUCLEOTIDE SEQUENCE [LARGE SCALE GENOMIC DNA]</scope>
    <source>
        <strain evidence="1 2">LMG 26275</strain>
    </source>
</reference>
<name>A0A1X1D3K7_9GAMM</name>
<accession>A0A1X1D3K7</accession>
<evidence type="ECO:0000313" key="1">
    <source>
        <dbReference type="EMBL" id="ORM71255.1"/>
    </source>
</evidence>
<protein>
    <submittedName>
        <fullName evidence="1">Uncharacterized protein</fullName>
    </submittedName>
</protein>
<sequence>MFDHSTHPEVAEWFASFGIPEVSYSVCSVDLTNELPEHWFHKRNKLRPESLKLDLRIPSNGNWLVDLSRHDKLFNIQWRPNDDLRIESAQLRYRKLIKWPRLYSLMDFPQLAGQLEHCLDMRFLRHANFGARLLEPEALSSNSKIRQWLAPCADTFGWNRKMNPE</sequence>
<evidence type="ECO:0000313" key="2">
    <source>
        <dbReference type="Proteomes" id="UP000193558"/>
    </source>
</evidence>
<dbReference type="OrthoDB" id="6636995at2"/>
<organism evidence="1 2">
    <name type="scientific">Pantoea rwandensis</name>
    <dbReference type="NCBI Taxonomy" id="1076550"/>
    <lineage>
        <taxon>Bacteria</taxon>
        <taxon>Pseudomonadati</taxon>
        <taxon>Pseudomonadota</taxon>
        <taxon>Gammaproteobacteria</taxon>
        <taxon>Enterobacterales</taxon>
        <taxon>Erwiniaceae</taxon>
        <taxon>Pantoea</taxon>
    </lineage>
</organism>
<comment type="caution">
    <text evidence="1">The sequence shown here is derived from an EMBL/GenBank/DDBJ whole genome shotgun (WGS) entry which is preliminary data.</text>
</comment>
<proteinExistence type="predicted"/>
<dbReference type="AlphaFoldDB" id="A0A1X1D3K7"/>
<gene>
    <name evidence="1" type="ORF">HA51_03960</name>
</gene>